<accession>A0A1I4TQX9</accession>
<evidence type="ECO:0000256" key="11">
    <source>
        <dbReference type="ARBA" id="ARBA00023304"/>
    </source>
</evidence>
<evidence type="ECO:0000256" key="5">
    <source>
        <dbReference type="ARBA" id="ARBA00005072"/>
    </source>
</evidence>
<dbReference type="InterPro" id="IPR033939">
    <property type="entry name" value="BCAT_family"/>
</dbReference>
<keyword evidence="8 18" id="KW-0028">Amino-acid biosynthesis</keyword>
<dbReference type="GO" id="GO:0052656">
    <property type="term" value="F:L-isoleucine-2-oxoglutarate transaminase activity"/>
    <property type="evidence" value="ECO:0007669"/>
    <property type="project" value="RHEA"/>
</dbReference>
<dbReference type="PANTHER" id="PTHR11825">
    <property type="entry name" value="SUBGROUP IIII AMINOTRANSFERASE"/>
    <property type="match status" value="1"/>
</dbReference>
<evidence type="ECO:0000256" key="13">
    <source>
        <dbReference type="ARBA" id="ARBA00048798"/>
    </source>
</evidence>
<keyword evidence="20" id="KW-1185">Reference proteome</keyword>
<dbReference type="PIRSF" id="PIRSF006468">
    <property type="entry name" value="BCAT1"/>
    <property type="match status" value="1"/>
</dbReference>
<evidence type="ECO:0000256" key="3">
    <source>
        <dbReference type="ARBA" id="ARBA00004824"/>
    </source>
</evidence>
<comment type="similarity">
    <text evidence="6 16">Belongs to the class-IV pyridoxal-phosphate-dependent aminotransferase family.</text>
</comment>
<dbReference type="GO" id="GO:0052655">
    <property type="term" value="F:L-valine-2-oxoglutarate transaminase activity"/>
    <property type="evidence" value="ECO:0007669"/>
    <property type="project" value="RHEA"/>
</dbReference>
<evidence type="ECO:0000256" key="2">
    <source>
        <dbReference type="ARBA" id="ARBA00003109"/>
    </source>
</evidence>
<evidence type="ECO:0000256" key="4">
    <source>
        <dbReference type="ARBA" id="ARBA00004931"/>
    </source>
</evidence>
<comment type="pathway">
    <text evidence="4">Amino-acid biosynthesis; L-valine biosynthesis; L-valine from pyruvate: step 4/4.</text>
</comment>
<keyword evidence="7 18" id="KW-0032">Aminotransferase</keyword>
<dbReference type="UniPathway" id="UPA00049">
    <property type="reaction ID" value="UER00062"/>
</dbReference>
<dbReference type="PROSITE" id="PS00770">
    <property type="entry name" value="AA_TRANSFER_CLASS_4"/>
    <property type="match status" value="1"/>
</dbReference>
<comment type="function">
    <text evidence="2">Acts on leucine, isoleucine and valine.</text>
</comment>
<sequence>MEIKVMPAGESERRPKPKDESKLVFGTVFSDHMFIMNYDEGRGWHDARIVPYQNLSLDPAAMVLHYGQGIFEGLKAYRASDGRILLFRPEKNWERFNKSARRMCMPEIDPAVLMQSLEALLRLDADWVPRSRGTSLYIRPTMFATEPALGVRPAKQYVYYVITGPVGPYYPEGFNPVKIYVSDEYVRAVRGGVGEAKTMGNYAASLYAAEIAKKKGYTQVLWLDAVERRYVEEVGTMNIFFRIEDTLVTPPLTGSILPGVTRESVIHLARHWGIKVEERPITIDEVIERAKDGSLKECFGTGTAAVISPVSELCYKEERVTIADGSVGEWSRKLYDELVGIQYGEKEDIFGWVREVPLDK</sequence>
<evidence type="ECO:0000313" key="20">
    <source>
        <dbReference type="Proteomes" id="UP000199611"/>
    </source>
</evidence>
<dbReference type="InterPro" id="IPR036038">
    <property type="entry name" value="Aminotransferase-like"/>
</dbReference>
<dbReference type="CDD" id="cd01557">
    <property type="entry name" value="BCAT_beta_family"/>
    <property type="match status" value="1"/>
</dbReference>
<feature type="modified residue" description="N6-(pyridoxal phosphate)lysine" evidence="15">
    <location>
        <position position="197"/>
    </location>
</feature>
<dbReference type="NCBIfam" id="NF009897">
    <property type="entry name" value="PRK13357.1"/>
    <property type="match status" value="1"/>
</dbReference>
<evidence type="ECO:0000256" key="7">
    <source>
        <dbReference type="ARBA" id="ARBA00022576"/>
    </source>
</evidence>
<dbReference type="Proteomes" id="UP000199611">
    <property type="component" value="Unassembled WGS sequence"/>
</dbReference>
<keyword evidence="10 17" id="KW-0663">Pyridoxal phosphate</keyword>
<dbReference type="InterPro" id="IPR043132">
    <property type="entry name" value="BCAT-like_C"/>
</dbReference>
<dbReference type="InterPro" id="IPR005786">
    <property type="entry name" value="B_amino_transII"/>
</dbReference>
<comment type="pathway">
    <text evidence="5">Amino-acid biosynthesis; L-leucine biosynthesis; L-leucine from 3-methyl-2-oxobutanoate: step 4/4.</text>
</comment>
<dbReference type="InterPro" id="IPR043131">
    <property type="entry name" value="BCAT-like_N"/>
</dbReference>
<protein>
    <recommendedName>
        <fullName evidence="18">Branched-chain-amino-acid aminotransferase</fullName>
        <ecNumber evidence="18">2.6.1.42</ecNumber>
    </recommendedName>
</protein>
<evidence type="ECO:0000256" key="18">
    <source>
        <dbReference type="RuleBase" id="RU004517"/>
    </source>
</evidence>
<keyword evidence="9 18" id="KW-0808">Transferase</keyword>
<comment type="catalytic activity">
    <reaction evidence="14 18">
        <text>L-leucine + 2-oxoglutarate = 4-methyl-2-oxopentanoate + L-glutamate</text>
        <dbReference type="Rhea" id="RHEA:18321"/>
        <dbReference type="ChEBI" id="CHEBI:16810"/>
        <dbReference type="ChEBI" id="CHEBI:17865"/>
        <dbReference type="ChEBI" id="CHEBI:29985"/>
        <dbReference type="ChEBI" id="CHEBI:57427"/>
        <dbReference type="EC" id="2.6.1.42"/>
    </reaction>
</comment>
<organism evidence="19 20">
    <name type="scientific">Thermodesulforhabdus norvegica</name>
    <dbReference type="NCBI Taxonomy" id="39841"/>
    <lineage>
        <taxon>Bacteria</taxon>
        <taxon>Pseudomonadati</taxon>
        <taxon>Thermodesulfobacteriota</taxon>
        <taxon>Syntrophobacteria</taxon>
        <taxon>Syntrophobacterales</taxon>
        <taxon>Thermodesulforhabdaceae</taxon>
        <taxon>Thermodesulforhabdus</taxon>
    </lineage>
</organism>
<dbReference type="Gene3D" id="3.30.470.10">
    <property type="match status" value="1"/>
</dbReference>
<comment type="cofactor">
    <cofactor evidence="1 17">
        <name>pyridoxal 5'-phosphate</name>
        <dbReference type="ChEBI" id="CHEBI:597326"/>
    </cofactor>
</comment>
<evidence type="ECO:0000256" key="8">
    <source>
        <dbReference type="ARBA" id="ARBA00022605"/>
    </source>
</evidence>
<dbReference type="InterPro" id="IPR001544">
    <property type="entry name" value="Aminotrans_IV"/>
</dbReference>
<evidence type="ECO:0000313" key="19">
    <source>
        <dbReference type="EMBL" id="SFM78943.1"/>
    </source>
</evidence>
<keyword evidence="11 18" id="KW-0100">Branched-chain amino acid biosynthesis</keyword>
<dbReference type="RefSeq" id="WP_093394637.1">
    <property type="nucleotide sequence ID" value="NZ_FOUU01000004.1"/>
</dbReference>
<evidence type="ECO:0000256" key="10">
    <source>
        <dbReference type="ARBA" id="ARBA00022898"/>
    </source>
</evidence>
<dbReference type="EMBL" id="FOUU01000004">
    <property type="protein sequence ID" value="SFM78943.1"/>
    <property type="molecule type" value="Genomic_DNA"/>
</dbReference>
<evidence type="ECO:0000256" key="6">
    <source>
        <dbReference type="ARBA" id="ARBA00009320"/>
    </source>
</evidence>
<evidence type="ECO:0000256" key="16">
    <source>
        <dbReference type="RuleBase" id="RU004106"/>
    </source>
</evidence>
<evidence type="ECO:0000256" key="14">
    <source>
        <dbReference type="ARBA" id="ARBA00049229"/>
    </source>
</evidence>
<dbReference type="Pfam" id="PF01063">
    <property type="entry name" value="Aminotran_4"/>
    <property type="match status" value="1"/>
</dbReference>
<dbReference type="OrthoDB" id="9804984at2"/>
<evidence type="ECO:0000256" key="9">
    <source>
        <dbReference type="ARBA" id="ARBA00022679"/>
    </source>
</evidence>
<dbReference type="SUPFAM" id="SSF56752">
    <property type="entry name" value="D-aminoacid aminotransferase-like PLP-dependent enzymes"/>
    <property type="match status" value="1"/>
</dbReference>
<dbReference type="GO" id="GO:0052654">
    <property type="term" value="F:L-leucine-2-oxoglutarate transaminase activity"/>
    <property type="evidence" value="ECO:0007669"/>
    <property type="project" value="RHEA"/>
</dbReference>
<dbReference type="UniPathway" id="UPA00048">
    <property type="reaction ID" value="UER00073"/>
</dbReference>
<proteinExistence type="inferred from homology"/>
<dbReference type="PANTHER" id="PTHR11825:SF44">
    <property type="entry name" value="BRANCHED-CHAIN-AMINO-ACID AMINOTRANSFERASE"/>
    <property type="match status" value="1"/>
</dbReference>
<dbReference type="GO" id="GO:0009097">
    <property type="term" value="P:isoleucine biosynthetic process"/>
    <property type="evidence" value="ECO:0007669"/>
    <property type="project" value="UniProtKB-UniPathway"/>
</dbReference>
<name>A0A1I4TQX9_9BACT</name>
<gene>
    <name evidence="19" type="ORF">SAMN05660836_01459</name>
</gene>
<comment type="catalytic activity">
    <reaction evidence="13 18">
        <text>L-isoleucine + 2-oxoglutarate = (S)-3-methyl-2-oxopentanoate + L-glutamate</text>
        <dbReference type="Rhea" id="RHEA:24801"/>
        <dbReference type="ChEBI" id="CHEBI:16810"/>
        <dbReference type="ChEBI" id="CHEBI:29985"/>
        <dbReference type="ChEBI" id="CHEBI:35146"/>
        <dbReference type="ChEBI" id="CHEBI:58045"/>
        <dbReference type="EC" id="2.6.1.42"/>
    </reaction>
</comment>
<evidence type="ECO:0000256" key="12">
    <source>
        <dbReference type="ARBA" id="ARBA00048212"/>
    </source>
</evidence>
<dbReference type="EC" id="2.6.1.42" evidence="18"/>
<comment type="catalytic activity">
    <reaction evidence="12 18">
        <text>L-valine + 2-oxoglutarate = 3-methyl-2-oxobutanoate + L-glutamate</text>
        <dbReference type="Rhea" id="RHEA:24813"/>
        <dbReference type="ChEBI" id="CHEBI:11851"/>
        <dbReference type="ChEBI" id="CHEBI:16810"/>
        <dbReference type="ChEBI" id="CHEBI:29985"/>
        <dbReference type="ChEBI" id="CHEBI:57762"/>
        <dbReference type="EC" id="2.6.1.42"/>
    </reaction>
</comment>
<dbReference type="UniPathway" id="UPA00047">
    <property type="reaction ID" value="UER00058"/>
</dbReference>
<dbReference type="GO" id="GO:0009099">
    <property type="term" value="P:L-valine biosynthetic process"/>
    <property type="evidence" value="ECO:0007669"/>
    <property type="project" value="UniProtKB-UniPathway"/>
</dbReference>
<evidence type="ECO:0000256" key="1">
    <source>
        <dbReference type="ARBA" id="ARBA00001933"/>
    </source>
</evidence>
<dbReference type="GO" id="GO:0009098">
    <property type="term" value="P:L-leucine biosynthetic process"/>
    <property type="evidence" value="ECO:0007669"/>
    <property type="project" value="UniProtKB-UniPathway"/>
</dbReference>
<dbReference type="STRING" id="39841.SAMN05660836_01459"/>
<reference evidence="19 20" key="1">
    <citation type="submission" date="2016-10" db="EMBL/GenBank/DDBJ databases">
        <authorList>
            <person name="de Groot N.N."/>
        </authorList>
    </citation>
    <scope>NUCLEOTIDE SEQUENCE [LARGE SCALE GENOMIC DNA]</scope>
    <source>
        <strain evidence="19 20">DSM 9990</strain>
    </source>
</reference>
<dbReference type="AlphaFoldDB" id="A0A1I4TQX9"/>
<dbReference type="NCBIfam" id="TIGR01123">
    <property type="entry name" value="ilvE_II"/>
    <property type="match status" value="1"/>
</dbReference>
<comment type="pathway">
    <text evidence="3">Amino-acid biosynthesis; L-isoleucine biosynthesis; L-isoleucine from 2-oxobutanoate: step 4/4.</text>
</comment>
<evidence type="ECO:0000256" key="15">
    <source>
        <dbReference type="PIRSR" id="PIRSR006468-1"/>
    </source>
</evidence>
<dbReference type="Gene3D" id="3.20.10.10">
    <property type="entry name" value="D-amino Acid Aminotransferase, subunit A, domain 2"/>
    <property type="match status" value="1"/>
</dbReference>
<evidence type="ECO:0000256" key="17">
    <source>
        <dbReference type="RuleBase" id="RU004516"/>
    </source>
</evidence>
<dbReference type="InterPro" id="IPR018300">
    <property type="entry name" value="Aminotrans_IV_CS"/>
</dbReference>